<accession>A0ABU2A0A2</accession>
<keyword evidence="2" id="KW-0812">Transmembrane</keyword>
<feature type="transmembrane region" description="Helical" evidence="2">
    <location>
        <begin position="162"/>
        <end position="184"/>
    </location>
</feature>
<protein>
    <submittedName>
        <fullName evidence="3">Skp family chaperone for outer membrane proteins</fullName>
    </submittedName>
</protein>
<dbReference type="EMBL" id="JAVDXZ010000001">
    <property type="protein sequence ID" value="MDR7330619.1"/>
    <property type="molecule type" value="Genomic_DNA"/>
</dbReference>
<organism evidence="3 4">
    <name type="scientific">Corynebacterium guangdongense</name>
    <dbReference type="NCBI Taxonomy" id="1783348"/>
    <lineage>
        <taxon>Bacteria</taxon>
        <taxon>Bacillati</taxon>
        <taxon>Actinomycetota</taxon>
        <taxon>Actinomycetes</taxon>
        <taxon>Mycobacteriales</taxon>
        <taxon>Corynebacteriaceae</taxon>
        <taxon>Corynebacterium</taxon>
    </lineage>
</organism>
<keyword evidence="2" id="KW-1133">Transmembrane helix</keyword>
<name>A0ABU2A0A2_9CORY</name>
<feature type="compositionally biased region" description="Basic and acidic residues" evidence="1">
    <location>
        <begin position="257"/>
        <end position="273"/>
    </location>
</feature>
<dbReference type="RefSeq" id="WP_290196482.1">
    <property type="nucleotide sequence ID" value="NZ_CP047654.1"/>
</dbReference>
<evidence type="ECO:0000313" key="3">
    <source>
        <dbReference type="EMBL" id="MDR7330619.1"/>
    </source>
</evidence>
<comment type="caution">
    <text evidence="3">The sequence shown here is derived from an EMBL/GenBank/DDBJ whole genome shotgun (WGS) entry which is preliminary data.</text>
</comment>
<reference evidence="3" key="1">
    <citation type="submission" date="2023-07" db="EMBL/GenBank/DDBJ databases">
        <title>Sequencing the genomes of 1000 actinobacteria strains.</title>
        <authorList>
            <person name="Klenk H.-P."/>
        </authorList>
    </citation>
    <scope>NUCLEOTIDE SEQUENCE</scope>
    <source>
        <strain evidence="3">DSM 107476</strain>
    </source>
</reference>
<proteinExistence type="predicted"/>
<feature type="compositionally biased region" description="Basic residues" evidence="1">
    <location>
        <begin position="114"/>
        <end position="135"/>
    </location>
</feature>
<feature type="region of interest" description="Disordered" evidence="1">
    <location>
        <begin position="114"/>
        <end position="156"/>
    </location>
</feature>
<dbReference type="Proteomes" id="UP001180840">
    <property type="component" value="Unassembled WGS sequence"/>
</dbReference>
<evidence type="ECO:0000256" key="1">
    <source>
        <dbReference type="SAM" id="MobiDB-lite"/>
    </source>
</evidence>
<feature type="compositionally biased region" description="Polar residues" evidence="1">
    <location>
        <begin position="208"/>
        <end position="219"/>
    </location>
</feature>
<evidence type="ECO:0000313" key="4">
    <source>
        <dbReference type="Proteomes" id="UP001180840"/>
    </source>
</evidence>
<feature type="compositionally biased region" description="Basic and acidic residues" evidence="1">
    <location>
        <begin position="136"/>
        <end position="150"/>
    </location>
</feature>
<sequence>MNSNALIAQGLGALTSLRSQLKERGNELARSDYDELRASALQIQNLRNRINTLADGQAKDAVRRGLLEAGPVTQGAHLRLANMRQDAEGTIGALANRADDLTTMASREARKRAKKYGKQLRPFQKKASKTSKRVQKRAEEAAQKVTDRMTGKQAKRRQRLRTVGVGAALAALIAGLAAVVYTILDRRKKAEAEVLSTPPRVEEESGEQESTLVYSTTTGEPAAGGPILRDPDAPEDIEQSPEEAAERDEELLDSLDEQLRVNREAHNQTRDNQ</sequence>
<feature type="compositionally biased region" description="Acidic residues" evidence="1">
    <location>
        <begin position="233"/>
        <end position="256"/>
    </location>
</feature>
<gene>
    <name evidence="3" type="ORF">J2S39_002295</name>
</gene>
<keyword evidence="4" id="KW-1185">Reference proteome</keyword>
<keyword evidence="2" id="KW-0472">Membrane</keyword>
<feature type="region of interest" description="Disordered" evidence="1">
    <location>
        <begin position="193"/>
        <end position="273"/>
    </location>
</feature>
<evidence type="ECO:0000256" key="2">
    <source>
        <dbReference type="SAM" id="Phobius"/>
    </source>
</evidence>